<dbReference type="SMART" id="SM00047">
    <property type="entry name" value="LYZ2"/>
    <property type="match status" value="1"/>
</dbReference>
<organism evidence="3 4">
    <name type="scientific">Litoribacillus peritrichatus</name>
    <dbReference type="NCBI Taxonomy" id="718191"/>
    <lineage>
        <taxon>Bacteria</taxon>
        <taxon>Pseudomonadati</taxon>
        <taxon>Pseudomonadota</taxon>
        <taxon>Gammaproteobacteria</taxon>
        <taxon>Oceanospirillales</taxon>
        <taxon>Oceanospirillaceae</taxon>
        <taxon>Litoribacillus</taxon>
    </lineage>
</organism>
<dbReference type="Proteomes" id="UP001501565">
    <property type="component" value="Unassembled WGS sequence"/>
</dbReference>
<comment type="caution">
    <text evidence="3">The sequence shown here is derived from an EMBL/GenBank/DDBJ whole genome shotgun (WGS) entry which is preliminary data.</text>
</comment>
<dbReference type="PANTHER" id="PTHR40572">
    <property type="entry name" value="PROTEIN BAX"/>
    <property type="match status" value="1"/>
</dbReference>
<dbReference type="Gene3D" id="1.10.530.10">
    <property type="match status" value="1"/>
</dbReference>
<evidence type="ECO:0000256" key="1">
    <source>
        <dbReference type="SAM" id="SignalP"/>
    </source>
</evidence>
<dbReference type="InterPro" id="IPR002901">
    <property type="entry name" value="MGlyc_endo_b_GlcNAc-like_dom"/>
</dbReference>
<evidence type="ECO:0000313" key="3">
    <source>
        <dbReference type="EMBL" id="GAA3939371.1"/>
    </source>
</evidence>
<dbReference type="EMBL" id="BAABBN010000015">
    <property type="protein sequence ID" value="GAA3939371.1"/>
    <property type="molecule type" value="Genomic_DNA"/>
</dbReference>
<feature type="chain" id="PRO_5047203351" evidence="1">
    <location>
        <begin position="21"/>
        <end position="315"/>
    </location>
</feature>
<dbReference type="InterPro" id="IPR053195">
    <property type="entry name" value="Bax-like"/>
</dbReference>
<dbReference type="PANTHER" id="PTHR40572:SF1">
    <property type="entry name" value="PROTEIN BAX"/>
    <property type="match status" value="1"/>
</dbReference>
<protein>
    <submittedName>
        <fullName evidence="3">Glucosaminidase domain-containing protein</fullName>
    </submittedName>
</protein>
<dbReference type="PROSITE" id="PS51257">
    <property type="entry name" value="PROKAR_LIPOPROTEIN"/>
    <property type="match status" value="1"/>
</dbReference>
<keyword evidence="1" id="KW-0732">Signal</keyword>
<sequence>MFHKIRITLILGLTILIASCCPSPEPETKPEPELKKVTLTNLKTLYKSHSDAELPNFQCIQDVKTKKKIFFGFILELVRQHDEQILKTREAVLAIQKNYHLQNSHQLQQNQQSQQLAESDAQTPVKKLSEVVTKKQHTWLKKLAKIHRVTVPLDAPDFLPKLLLSVDVIPASMAMAQAANESAWGTSRFATSANNLFGQWCFQPGCGLVPQQRPEGETYEVKVFSTPSEAVGQYMLNINRNKPYSHVRKVRQKYRKQDAVISGLSVVEGLEDYSARGHAYIEELQSMIRFNKLSKWDNPNTQYPEFGYIKVSNCL</sequence>
<reference evidence="4" key="1">
    <citation type="journal article" date="2019" name="Int. J. Syst. Evol. Microbiol.">
        <title>The Global Catalogue of Microorganisms (GCM) 10K type strain sequencing project: providing services to taxonomists for standard genome sequencing and annotation.</title>
        <authorList>
            <consortium name="The Broad Institute Genomics Platform"/>
            <consortium name="The Broad Institute Genome Sequencing Center for Infectious Disease"/>
            <person name="Wu L."/>
            <person name="Ma J."/>
        </authorList>
    </citation>
    <scope>NUCLEOTIDE SEQUENCE [LARGE SCALE GENOMIC DNA]</scope>
    <source>
        <strain evidence="4">JCM 17551</strain>
    </source>
</reference>
<dbReference type="Pfam" id="PF01832">
    <property type="entry name" value="Glucosaminidase"/>
    <property type="match status" value="1"/>
</dbReference>
<feature type="domain" description="Mannosyl-glycoprotein endo-beta-N-acetylglucosamidase-like" evidence="2">
    <location>
        <begin position="148"/>
        <end position="281"/>
    </location>
</feature>
<evidence type="ECO:0000313" key="4">
    <source>
        <dbReference type="Proteomes" id="UP001501565"/>
    </source>
</evidence>
<keyword evidence="4" id="KW-1185">Reference proteome</keyword>
<gene>
    <name evidence="3" type="ORF">GCM10022277_39250</name>
</gene>
<feature type="signal peptide" evidence="1">
    <location>
        <begin position="1"/>
        <end position="20"/>
    </location>
</feature>
<proteinExistence type="predicted"/>
<name>A0ABP7N885_9GAMM</name>
<evidence type="ECO:0000259" key="2">
    <source>
        <dbReference type="SMART" id="SM00047"/>
    </source>
</evidence>
<dbReference type="RefSeq" id="WP_344800341.1">
    <property type="nucleotide sequence ID" value="NZ_BAABBN010000015.1"/>
</dbReference>
<accession>A0ABP7N885</accession>